<feature type="region of interest" description="Disordered" evidence="9">
    <location>
        <begin position="1616"/>
        <end position="1657"/>
    </location>
</feature>
<evidence type="ECO:0000259" key="10">
    <source>
        <dbReference type="PROSITE" id="PS50075"/>
    </source>
</evidence>
<dbReference type="PROSITE" id="PS52019">
    <property type="entry name" value="PKS_MFAS_DH"/>
    <property type="match status" value="1"/>
</dbReference>
<keyword evidence="14" id="KW-1185">Reference proteome</keyword>
<dbReference type="Pfam" id="PF08242">
    <property type="entry name" value="Methyltransf_12"/>
    <property type="match status" value="1"/>
</dbReference>
<dbReference type="PROSITE" id="PS52004">
    <property type="entry name" value="KS3_2"/>
    <property type="match status" value="1"/>
</dbReference>
<dbReference type="Gene3D" id="3.10.129.110">
    <property type="entry name" value="Polyketide synthase dehydratase"/>
    <property type="match status" value="1"/>
</dbReference>
<dbReference type="Proteomes" id="UP000452235">
    <property type="component" value="Unassembled WGS sequence"/>
</dbReference>
<evidence type="ECO:0000256" key="5">
    <source>
        <dbReference type="ARBA" id="ARBA00022857"/>
    </source>
</evidence>
<feature type="domain" description="PKS/mFAS DH" evidence="12">
    <location>
        <begin position="1290"/>
        <end position="1596"/>
    </location>
</feature>
<dbReference type="InterPro" id="IPR020841">
    <property type="entry name" value="PKS_Beta-ketoAc_synthase_dom"/>
</dbReference>
<evidence type="ECO:0000256" key="8">
    <source>
        <dbReference type="PROSITE-ProRule" id="PRU01363"/>
    </source>
</evidence>
<dbReference type="Gene3D" id="3.40.366.10">
    <property type="entry name" value="Malonyl-Coenzyme A Acyl Carrier Protein, domain 2"/>
    <property type="match status" value="2"/>
</dbReference>
<dbReference type="GO" id="GO:0016746">
    <property type="term" value="F:acyltransferase activity"/>
    <property type="evidence" value="ECO:0007669"/>
    <property type="project" value="UniProtKB-KW"/>
</dbReference>
<keyword evidence="6" id="KW-0511">Multifunctional enzyme</keyword>
<organism evidence="13 14">
    <name type="scientific">Aspergillus terreus</name>
    <dbReference type="NCBI Taxonomy" id="33178"/>
    <lineage>
        <taxon>Eukaryota</taxon>
        <taxon>Fungi</taxon>
        <taxon>Dikarya</taxon>
        <taxon>Ascomycota</taxon>
        <taxon>Pezizomycotina</taxon>
        <taxon>Eurotiomycetes</taxon>
        <taxon>Eurotiomycetidae</taxon>
        <taxon>Eurotiales</taxon>
        <taxon>Aspergillaceae</taxon>
        <taxon>Aspergillus</taxon>
        <taxon>Aspergillus subgen. Circumdati</taxon>
    </lineage>
</organism>
<sequence>MAVANHEEAEATTVLLFGPQALSFTEESFQRIRVALNDTENAWMRQVVEELPECTSRVAEQFPKLQATPAAKLQDSLRDWLRIDEGVAPAASKSLPNALLTPLVVLDHLAQYSQYVQLAHVETGLEADKYGPQSRPTRNLGFCTGLLSALAVSSASNKAEFRKYAAVAVRLAAVIGALVDAEDAIGHHGESKTFSAAYHSSKQESELQSILQDFPEAYISVNYDEGRATITTSNRTAQAFQQRLREAGITAQAIGLRGRFHYQGYQQDLARLIEICDATPELRLPNVTDALIPIHSLSGGGLITEGRLHHIALREILVEQSQWGLTFDAMSRSSLANKQSLLVSFGFEKCVPPSAMPRVGGQVVYMTDQRDARLRLSAVKTPGEMVSEDEIAVIGMAIKVAGADDADEFWDLNLTAESQHREVPAERFTFETHWRTVDPARKWYGNFVRDHDAFDHKFFQKSPREATTQDPQQRIFLQSAYQAVEQSGYFNSLHADRNVGVYVGVCAADYEANIACYPPNAFSATGNLKSFIAGKISHYFGWHGPGLTIDTACSASAVAVHQACKAIQSGECTAALAGGTNIMTSPLWFQNLAGASFLSQTGPCKPFDAKADGYCRGEGVACVFLKKMTKAIEDGNTIIGSIRSTAVYQNDNCTPIFVPNAPSLSGLFDDVVRKSGLSPKDITLVEAHGTGTPVGDPAEWDSIRKTLGGRSVRSVPMPVGSVKGLIGHTECTSGVVALIKVLLLIHYGIIPPQASFQTLSPALKATADDMLEVCTKQTPWNVEYRAALINNYGASGSNASMIVTQPPKLRGNGPSSPPTDGGKYAFWLTGLDERSLRDYARRLSSFLASKKISSLSSLSFNAYRQSNRALPHGLIFSSSSMEELQTQLTDFAKGNGKLSVTTRKPVRPVILCFGGQISRFVGLDKTVYESIGTLRAHLDRCDATLQSLGLDGLYPGIFERSQVDDPAKLQTMLFALQYSCAKCWLDCGLQPVAVVGHSFGELTALCIAGVLTLRDSLQVVAMRAQLIKSSWGPDPGAMMAVEGNLADVQMLLKNAERARPEETPATVACFNGPTTFTLAGSTKAIDAVGECISSVPGVRGKKLSVSNAFHSTLVEPLKDRLGKLAEGMIFGEAKIRWERATENQTSANIGPEFFASHMRDPVYANHAFQRLHREFPSAIWLEAGSNSTITRMANKALGFPAESYFADINITSDSASNMLAESFVNLWKEGLAIPHWAHHCTQAQAYSTLLLPPYQFEKSRHWLELKKPQALQQIELPSKAQQEELPTKLYTFVGYQDKGKRQARFRVNTMIKAYEEFVSGHLIVQTAAICPATLEVDITIEALFTLCPDFKATGLQPQVANVENLVPICVDPSRVLWLDLRATTSDFKSWEWQMISTNEKGESKSTHVKGQIIFQSAAEAQVEFSRYERLVPHRRCTEILNDSDPDDILQGRNMYKVFAEIVDYSEPYRGLRKLVGKGTTSAGRVLKQRSGKTWLDTHISDCFSQVGGFWVNCMTDRSASDMYIAAGFESWIRRPGSTAAQDDLEKTSVWDVMACHVKSSEKAYTTDIFIFDATSGLLCEIILGINYSRLPKSTMSKMLTKLTAPSERRAQVDLPSMPASINAPPSASEQAPVEPVPQTKESAPIAEPGAGGQSNSKVPGIVVEVLAELSGVEPDAIKMSTKLADIGIDSLVGMEMVHDLESKCECSLDMDEMAEVVTVNDVVQCVHKTLGIEGGSAAQESDGNLTPASSGTQSPRSDPASDTSLSDLEQLPRKEPGLELQLSASDVLGAFGETKKLTDQFITDFNCAGYMDNINPKQTQLCIALTIEAFEKLGCNLRTAKAGEALPRISHAPQHGRLTQYLYDMLEHEGRLINIEGDRIVRTAVSIPHKSSKEILASLEAAYPEHVCANRLAFFCGTRLVEVLEGKLDGVKLIFGNEEGRQLVAGLYGDTQLNRIFYKQMEDILTRLISRIPRDSGPLKILEMGAGTGGTTKYLVPLLAKLGAPVEYTFTDLAPSFVAAARRQYKAYPFMKFRAHDIEQEPAQDLIGTQHIIIASNAVHATHSLTVSAKNMRKALRPDGFLMMLEMTQTVPWVDIIFGLLEGWWLFDDGRQHAISPESRWEKDLQSVGYGHIDWTDGHLAENKLQRIIIAMASGPQGGRLPLPAPPIAQSTSNITERATAVEEYVDKFTSGFAMPPLASSPGTAARKDRAQSVLVTGATGSLGAHLVKELLGRSDVATVICLNRLSRGTNPEQRQYRSFEEKGLKLNSSQSAKLRIIETDTSKPRLGLSDEQYEEVTHMVTAIVHNAWPMSGARPLRGFEAQFAVMRNLIDLARDAACVSHTITFQFISSIAVVGHYPLWSHERNVPEERVGIESILPNGYGDAKYVCERMLDATLHKYPDHFRAMGVRLGQVAGSSETGYWNSLEHLSFLVKSSQTLRALPDFQGELSWTPVDVVASTLADLVSYAATDFAAASTVYPIYHIDNPVRQPWQDMIPVLARALDIPPANVLPFPEWVRRVRRFPGSTEKDNPAFKLIDFLDDNFVRMSCGGLLLDTRHTQQHSPTLAAQGPVSKEVAEGYIRYWKRTGFLAG</sequence>
<dbReference type="SUPFAM" id="SSF53901">
    <property type="entry name" value="Thiolase-like"/>
    <property type="match status" value="1"/>
</dbReference>
<feature type="domain" description="Ketosynthase family 3 (KS3)" evidence="11">
    <location>
        <begin position="388"/>
        <end position="805"/>
    </location>
</feature>
<keyword evidence="5" id="KW-0521">NADP</keyword>
<feature type="region of interest" description="Disordered" evidence="9">
    <location>
        <begin position="1736"/>
        <end position="1767"/>
    </location>
</feature>
<evidence type="ECO:0000256" key="1">
    <source>
        <dbReference type="ARBA" id="ARBA00005179"/>
    </source>
</evidence>
<dbReference type="InterPro" id="IPR016035">
    <property type="entry name" value="Acyl_Trfase/lysoPLipase"/>
</dbReference>
<dbReference type="PANTHER" id="PTHR45681:SF6">
    <property type="entry name" value="POLYKETIDE SYNTHASE 37"/>
    <property type="match status" value="1"/>
</dbReference>
<dbReference type="InterPro" id="IPR036736">
    <property type="entry name" value="ACP-like_sf"/>
</dbReference>
<dbReference type="InterPro" id="IPR029063">
    <property type="entry name" value="SAM-dependent_MTases_sf"/>
</dbReference>
<dbReference type="OrthoDB" id="329835at2759"/>
<dbReference type="InterPro" id="IPR001227">
    <property type="entry name" value="Ac_transferase_dom_sf"/>
</dbReference>
<dbReference type="InterPro" id="IPR009081">
    <property type="entry name" value="PP-bd_ACP"/>
</dbReference>
<proteinExistence type="predicted"/>
<gene>
    <name evidence="13" type="ORF">ATEIFO6365_0006065900</name>
</gene>
<keyword evidence="3" id="KW-0597">Phosphoprotein</keyword>
<evidence type="ECO:0000259" key="11">
    <source>
        <dbReference type="PROSITE" id="PS52004"/>
    </source>
</evidence>
<evidence type="ECO:0000256" key="9">
    <source>
        <dbReference type="SAM" id="MobiDB-lite"/>
    </source>
</evidence>
<comment type="caution">
    <text evidence="13">The sequence shown here is derived from an EMBL/GenBank/DDBJ whole genome shotgun (WGS) entry which is preliminary data.</text>
</comment>
<dbReference type="SUPFAM" id="SSF47336">
    <property type="entry name" value="ACP-like"/>
    <property type="match status" value="1"/>
</dbReference>
<dbReference type="Gene3D" id="3.40.47.10">
    <property type="match status" value="1"/>
</dbReference>
<dbReference type="InterPro" id="IPR042104">
    <property type="entry name" value="PKS_dehydratase_sf"/>
</dbReference>
<reference evidence="13 14" key="1">
    <citation type="submission" date="2020-01" db="EMBL/GenBank/DDBJ databases">
        <title>Aspergillus terreus IFO 6365 whole genome shotgun sequence.</title>
        <authorList>
            <person name="Kanamasa S."/>
            <person name="Takahashi H."/>
        </authorList>
    </citation>
    <scope>NUCLEOTIDE SEQUENCE [LARGE SCALE GENOMIC DNA]</scope>
    <source>
        <strain evidence="13 14">IFO 6365</strain>
    </source>
</reference>
<dbReference type="PROSITE" id="PS00012">
    <property type="entry name" value="PHOSPHOPANTETHEINE"/>
    <property type="match status" value="1"/>
</dbReference>
<dbReference type="InterPro" id="IPR013120">
    <property type="entry name" value="FAR_NAD-bd"/>
</dbReference>
<dbReference type="Gene3D" id="1.10.1200.10">
    <property type="entry name" value="ACP-like"/>
    <property type="match status" value="1"/>
</dbReference>
<evidence type="ECO:0000313" key="14">
    <source>
        <dbReference type="Proteomes" id="UP000452235"/>
    </source>
</evidence>
<dbReference type="SUPFAM" id="SSF53335">
    <property type="entry name" value="S-adenosyl-L-methionine-dependent methyltransferases"/>
    <property type="match status" value="1"/>
</dbReference>
<evidence type="ECO:0000256" key="6">
    <source>
        <dbReference type="ARBA" id="ARBA00023268"/>
    </source>
</evidence>
<name>A0A5M3YXJ7_ASPTE</name>
<feature type="region of interest" description="C-terminal hotdog fold" evidence="8">
    <location>
        <begin position="1444"/>
        <end position="1596"/>
    </location>
</feature>
<feature type="active site" description="Proton donor; for dehydratase activity" evidence="8">
    <location>
        <position position="1501"/>
    </location>
</feature>
<dbReference type="Pfam" id="PF00550">
    <property type="entry name" value="PP-binding"/>
    <property type="match status" value="1"/>
</dbReference>
<dbReference type="InterPro" id="IPR036291">
    <property type="entry name" value="NAD(P)-bd_dom_sf"/>
</dbReference>
<dbReference type="InterPro" id="IPR016036">
    <property type="entry name" value="Malonyl_transacylase_ACP-bd"/>
</dbReference>
<dbReference type="Pfam" id="PF18558">
    <property type="entry name" value="HTH_51"/>
    <property type="match status" value="1"/>
</dbReference>
<dbReference type="InterPro" id="IPR041068">
    <property type="entry name" value="HTH_51"/>
</dbReference>
<dbReference type="InterPro" id="IPR049900">
    <property type="entry name" value="PKS_mFAS_DH"/>
</dbReference>
<evidence type="ECO:0000256" key="2">
    <source>
        <dbReference type="ARBA" id="ARBA00022450"/>
    </source>
</evidence>
<dbReference type="SUPFAM" id="SSF55048">
    <property type="entry name" value="Probable ACP-binding domain of malonyl-CoA ACP transacylase"/>
    <property type="match status" value="1"/>
</dbReference>
<keyword evidence="7" id="KW-0012">Acyltransferase</keyword>
<evidence type="ECO:0000256" key="7">
    <source>
        <dbReference type="ARBA" id="ARBA00023315"/>
    </source>
</evidence>
<dbReference type="CDD" id="cd02440">
    <property type="entry name" value="AdoMet_MTases"/>
    <property type="match status" value="1"/>
</dbReference>
<dbReference type="Pfam" id="PF00698">
    <property type="entry name" value="Acyl_transf_1"/>
    <property type="match status" value="1"/>
</dbReference>
<dbReference type="InterPro" id="IPR014031">
    <property type="entry name" value="Ketoacyl_synth_C"/>
</dbReference>
<dbReference type="Pfam" id="PF02801">
    <property type="entry name" value="Ketoacyl-synt_C"/>
    <property type="match status" value="1"/>
</dbReference>
<dbReference type="PROSITE" id="PS50075">
    <property type="entry name" value="CARRIER"/>
    <property type="match status" value="1"/>
</dbReference>
<dbReference type="InterPro" id="IPR013217">
    <property type="entry name" value="Methyltransf_12"/>
</dbReference>
<dbReference type="Gene3D" id="3.30.70.3290">
    <property type="match status" value="1"/>
</dbReference>
<dbReference type="InterPro" id="IPR014030">
    <property type="entry name" value="Ketoacyl_synth_N"/>
</dbReference>
<dbReference type="VEuPathDB" id="FungiDB:ATEG_03432"/>
<dbReference type="InterPro" id="IPR006162">
    <property type="entry name" value="Ppantetheine_attach_site"/>
</dbReference>
<dbReference type="Gene3D" id="3.40.50.150">
    <property type="entry name" value="Vaccinia Virus protein VP39"/>
    <property type="match status" value="1"/>
</dbReference>
<dbReference type="Pfam" id="PF16073">
    <property type="entry name" value="SAT"/>
    <property type="match status" value="1"/>
</dbReference>
<dbReference type="Pfam" id="PF07993">
    <property type="entry name" value="NAD_binding_4"/>
    <property type="match status" value="1"/>
</dbReference>
<keyword evidence="4" id="KW-0808">Transferase</keyword>
<dbReference type="Gene3D" id="3.40.50.720">
    <property type="entry name" value="NAD(P)-binding Rossmann-like Domain"/>
    <property type="match status" value="1"/>
</dbReference>
<dbReference type="SUPFAM" id="SSF52151">
    <property type="entry name" value="FabD/lysophospholipase-like"/>
    <property type="match status" value="1"/>
</dbReference>
<dbReference type="InterPro" id="IPR050444">
    <property type="entry name" value="Polyketide_Synthase"/>
</dbReference>
<dbReference type="InterPro" id="IPR014043">
    <property type="entry name" value="Acyl_transferase_dom"/>
</dbReference>
<dbReference type="PANTHER" id="PTHR45681">
    <property type="entry name" value="POLYKETIDE SYNTHASE 44-RELATED"/>
    <property type="match status" value="1"/>
</dbReference>
<feature type="active site" description="Proton acceptor; for dehydratase activity" evidence="8">
    <location>
        <position position="1321"/>
    </location>
</feature>
<protein>
    <submittedName>
        <fullName evidence="13">Polyketide synthase</fullName>
    </submittedName>
</protein>
<evidence type="ECO:0000313" key="13">
    <source>
        <dbReference type="EMBL" id="GFF17311.1"/>
    </source>
</evidence>
<feature type="region of interest" description="N-terminal hotdog fold" evidence="8">
    <location>
        <begin position="1290"/>
        <end position="1419"/>
    </location>
</feature>
<dbReference type="GO" id="GO:0044550">
    <property type="term" value="P:secondary metabolite biosynthetic process"/>
    <property type="evidence" value="ECO:0007669"/>
    <property type="project" value="UniProtKB-ARBA"/>
</dbReference>
<feature type="domain" description="Carrier" evidence="10">
    <location>
        <begin position="1656"/>
        <end position="1730"/>
    </location>
</feature>
<dbReference type="Pfam" id="PF00109">
    <property type="entry name" value="ketoacyl-synt"/>
    <property type="match status" value="1"/>
</dbReference>
<evidence type="ECO:0000256" key="3">
    <source>
        <dbReference type="ARBA" id="ARBA00022553"/>
    </source>
</evidence>
<dbReference type="EMBL" id="BLJY01000006">
    <property type="protein sequence ID" value="GFF17311.1"/>
    <property type="molecule type" value="Genomic_DNA"/>
</dbReference>
<dbReference type="InterPro" id="IPR032088">
    <property type="entry name" value="SAT"/>
</dbReference>
<feature type="compositionally biased region" description="Polar residues" evidence="9">
    <location>
        <begin position="1738"/>
        <end position="1767"/>
    </location>
</feature>
<evidence type="ECO:0000259" key="12">
    <source>
        <dbReference type="PROSITE" id="PS52019"/>
    </source>
</evidence>
<dbReference type="CDD" id="cd00833">
    <property type="entry name" value="PKS"/>
    <property type="match status" value="1"/>
</dbReference>
<dbReference type="SMART" id="SM00827">
    <property type="entry name" value="PKS_AT"/>
    <property type="match status" value="1"/>
</dbReference>
<comment type="pathway">
    <text evidence="1">Secondary metabolite biosynthesis.</text>
</comment>
<evidence type="ECO:0000256" key="4">
    <source>
        <dbReference type="ARBA" id="ARBA00022679"/>
    </source>
</evidence>
<keyword evidence="2" id="KW-0596">Phosphopantetheine</keyword>
<dbReference type="InterPro" id="IPR016039">
    <property type="entry name" value="Thiolase-like"/>
</dbReference>
<dbReference type="SUPFAM" id="SSF51735">
    <property type="entry name" value="NAD(P)-binding Rossmann-fold domains"/>
    <property type="match status" value="1"/>
</dbReference>
<dbReference type="SMART" id="SM00825">
    <property type="entry name" value="PKS_KS"/>
    <property type="match status" value="1"/>
</dbReference>
<accession>A0A5M3YXJ7</accession>